<evidence type="ECO:0000256" key="1">
    <source>
        <dbReference type="SAM" id="MobiDB-lite"/>
    </source>
</evidence>
<reference evidence="2" key="1">
    <citation type="submission" date="2022-07" db="EMBL/GenBank/DDBJ databases">
        <title>Phylogenomic reconstructions and comparative analyses of Kickxellomycotina fungi.</title>
        <authorList>
            <person name="Reynolds N.K."/>
            <person name="Stajich J.E."/>
            <person name="Barry K."/>
            <person name="Grigoriev I.V."/>
            <person name="Crous P."/>
            <person name="Smith M.E."/>
        </authorList>
    </citation>
    <scope>NUCLEOTIDE SEQUENCE</scope>
    <source>
        <strain evidence="2">NBRC 105413</strain>
    </source>
</reference>
<evidence type="ECO:0000313" key="3">
    <source>
        <dbReference type="Proteomes" id="UP001145021"/>
    </source>
</evidence>
<sequence>MQSNETFVADPGRINVLSLLNPEPEHPFIAQNSNNNNVVSSSEQTRGVSSSHGYSSDKLQGTQKTSTILNETDGYEMAPWRQESGLGPPTSQPTHMAGTQQQPSHQPRQIYYSSSSRYYSGFSQVSKSRAANGEFHKQMHGSRDTAKDVYPHIFVPEQPIFGHSAVSKDKTRDYIRPCPSDEPLGSAPHALLPTTVRLSTGAGEGFGCRSNSSVMSVEVLLGKRMRIGDFSDDDDDDDEGNSGAA</sequence>
<keyword evidence="3" id="KW-1185">Reference proteome</keyword>
<protein>
    <submittedName>
        <fullName evidence="2">Uncharacterized protein</fullName>
    </submittedName>
</protein>
<dbReference type="Proteomes" id="UP001145021">
    <property type="component" value="Unassembled WGS sequence"/>
</dbReference>
<feature type="compositionally biased region" description="Acidic residues" evidence="1">
    <location>
        <begin position="230"/>
        <end position="245"/>
    </location>
</feature>
<dbReference type="AlphaFoldDB" id="A0A9W8CK88"/>
<name>A0A9W8CK88_9FUNG</name>
<feature type="compositionally biased region" description="Polar residues" evidence="1">
    <location>
        <begin position="92"/>
        <end position="107"/>
    </location>
</feature>
<feature type="region of interest" description="Disordered" evidence="1">
    <location>
        <begin position="79"/>
        <end position="108"/>
    </location>
</feature>
<organism evidence="2 3">
    <name type="scientific">Coemansia asiatica</name>
    <dbReference type="NCBI Taxonomy" id="1052880"/>
    <lineage>
        <taxon>Eukaryota</taxon>
        <taxon>Fungi</taxon>
        <taxon>Fungi incertae sedis</taxon>
        <taxon>Zoopagomycota</taxon>
        <taxon>Kickxellomycotina</taxon>
        <taxon>Kickxellomycetes</taxon>
        <taxon>Kickxellales</taxon>
        <taxon>Kickxellaceae</taxon>
        <taxon>Coemansia</taxon>
    </lineage>
</organism>
<feature type="non-terminal residue" evidence="2">
    <location>
        <position position="245"/>
    </location>
</feature>
<feature type="region of interest" description="Disordered" evidence="1">
    <location>
        <begin position="226"/>
        <end position="245"/>
    </location>
</feature>
<accession>A0A9W8CK88</accession>
<feature type="region of interest" description="Disordered" evidence="1">
    <location>
        <begin position="24"/>
        <end position="64"/>
    </location>
</feature>
<proteinExistence type="predicted"/>
<gene>
    <name evidence="2" type="ORF">LPJ64_001128</name>
</gene>
<comment type="caution">
    <text evidence="2">The sequence shown here is derived from an EMBL/GenBank/DDBJ whole genome shotgun (WGS) entry which is preliminary data.</text>
</comment>
<feature type="compositionally biased region" description="Polar residues" evidence="1">
    <location>
        <begin position="43"/>
        <end position="64"/>
    </location>
</feature>
<feature type="compositionally biased region" description="Low complexity" evidence="1">
    <location>
        <begin position="32"/>
        <end position="42"/>
    </location>
</feature>
<evidence type="ECO:0000313" key="2">
    <source>
        <dbReference type="EMBL" id="KAJ1647465.1"/>
    </source>
</evidence>
<dbReference type="EMBL" id="JANBOH010000028">
    <property type="protein sequence ID" value="KAJ1647465.1"/>
    <property type="molecule type" value="Genomic_DNA"/>
</dbReference>